<keyword evidence="6" id="KW-1185">Reference proteome</keyword>
<reference evidence="5 6" key="1">
    <citation type="submission" date="2019-02" db="EMBL/GenBank/DDBJ databases">
        <title>Deep-cultivation of Planctomycetes and their phenomic and genomic characterization uncovers novel biology.</title>
        <authorList>
            <person name="Wiegand S."/>
            <person name="Jogler M."/>
            <person name="Boedeker C."/>
            <person name="Pinto D."/>
            <person name="Vollmers J."/>
            <person name="Rivas-Marin E."/>
            <person name="Kohn T."/>
            <person name="Peeters S.H."/>
            <person name="Heuer A."/>
            <person name="Rast P."/>
            <person name="Oberbeckmann S."/>
            <person name="Bunk B."/>
            <person name="Jeske O."/>
            <person name="Meyerdierks A."/>
            <person name="Storesund J.E."/>
            <person name="Kallscheuer N."/>
            <person name="Luecker S."/>
            <person name="Lage O.M."/>
            <person name="Pohl T."/>
            <person name="Merkel B.J."/>
            <person name="Hornburger P."/>
            <person name="Mueller R.-W."/>
            <person name="Bruemmer F."/>
            <person name="Labrenz M."/>
            <person name="Spormann A.M."/>
            <person name="Op den Camp H."/>
            <person name="Overmann J."/>
            <person name="Amann R."/>
            <person name="Jetten M.S.M."/>
            <person name="Mascher T."/>
            <person name="Medema M.H."/>
            <person name="Devos D.P."/>
            <person name="Kaster A.-K."/>
            <person name="Ovreas L."/>
            <person name="Rohde M."/>
            <person name="Galperin M.Y."/>
            <person name="Jogler C."/>
        </authorList>
    </citation>
    <scope>NUCLEOTIDE SEQUENCE [LARGE SCALE GENOMIC DNA]</scope>
    <source>
        <strain evidence="5 6">Pan265</strain>
    </source>
</reference>
<gene>
    <name evidence="5" type="ORF">Pan265_01740</name>
</gene>
<dbReference type="OrthoDB" id="266214at2"/>
<feature type="region of interest" description="Disordered" evidence="2">
    <location>
        <begin position="321"/>
        <end position="345"/>
    </location>
</feature>
<keyword evidence="1" id="KW-0175">Coiled coil</keyword>
<dbReference type="SUPFAM" id="SSF58104">
    <property type="entry name" value="Methyl-accepting chemotaxis protein (MCP) signaling domain"/>
    <property type="match status" value="1"/>
</dbReference>
<keyword evidence="3" id="KW-0812">Transmembrane</keyword>
<accession>A0A518BTQ3</accession>
<dbReference type="PANTHER" id="PTHR33371:SF4">
    <property type="entry name" value="INTERMEMBRANE PHOSPHOLIPID TRANSPORT SYSTEM BINDING PROTEIN MLAD"/>
    <property type="match status" value="1"/>
</dbReference>
<dbReference type="InterPro" id="IPR052336">
    <property type="entry name" value="MlaD_Phospholipid_Transporter"/>
</dbReference>
<dbReference type="PANTHER" id="PTHR33371">
    <property type="entry name" value="INTERMEMBRANE PHOSPHOLIPID TRANSPORT SYSTEM BINDING PROTEIN MLAD-RELATED"/>
    <property type="match status" value="1"/>
</dbReference>
<evidence type="ECO:0000313" key="6">
    <source>
        <dbReference type="Proteomes" id="UP000320386"/>
    </source>
</evidence>
<proteinExistence type="predicted"/>
<evidence type="ECO:0000256" key="2">
    <source>
        <dbReference type="SAM" id="MobiDB-lite"/>
    </source>
</evidence>
<dbReference type="RefSeq" id="WP_145444384.1">
    <property type="nucleotide sequence ID" value="NZ_CP036280.1"/>
</dbReference>
<keyword evidence="3" id="KW-1133">Transmembrane helix</keyword>
<organism evidence="5 6">
    <name type="scientific">Mucisphaera calidilacus</name>
    <dbReference type="NCBI Taxonomy" id="2527982"/>
    <lineage>
        <taxon>Bacteria</taxon>
        <taxon>Pseudomonadati</taxon>
        <taxon>Planctomycetota</taxon>
        <taxon>Phycisphaerae</taxon>
        <taxon>Phycisphaerales</taxon>
        <taxon>Phycisphaeraceae</taxon>
        <taxon>Mucisphaera</taxon>
    </lineage>
</organism>
<dbReference type="AlphaFoldDB" id="A0A518BTQ3"/>
<keyword evidence="3" id="KW-0472">Membrane</keyword>
<dbReference type="KEGG" id="mcad:Pan265_01740"/>
<protein>
    <recommendedName>
        <fullName evidence="4">Mce/MlaD domain-containing protein</fullName>
    </recommendedName>
</protein>
<name>A0A518BTQ3_9BACT</name>
<feature type="domain" description="Mce/MlaD" evidence="4">
    <location>
        <begin position="43"/>
        <end position="120"/>
    </location>
</feature>
<evidence type="ECO:0000313" key="5">
    <source>
        <dbReference type="EMBL" id="QDU70348.1"/>
    </source>
</evidence>
<feature type="coiled-coil region" evidence="1">
    <location>
        <begin position="261"/>
        <end position="288"/>
    </location>
</feature>
<dbReference type="EMBL" id="CP036280">
    <property type="protein sequence ID" value="QDU70348.1"/>
    <property type="molecule type" value="Genomic_DNA"/>
</dbReference>
<dbReference type="Proteomes" id="UP000320386">
    <property type="component" value="Chromosome"/>
</dbReference>
<evidence type="ECO:0000256" key="1">
    <source>
        <dbReference type="SAM" id="Coils"/>
    </source>
</evidence>
<dbReference type="InterPro" id="IPR003399">
    <property type="entry name" value="Mce/MlaD"/>
</dbReference>
<sequence>MSRPLVQRYAGPVAGLFVVSVLILLLVLVLAASSRGNWFARTVPVTVTLPEEGAFGLRPGADIQILGIVAGNVTEITLVGDRLVAQGRIRGDLATLLRVDVPVYLRRTLLVSGDTYLEIVRSEGTPFAEGETMVLRAQTDPSLESLPGELRETLASFTRTARAYEGLLERIEDPEGRVQQILANTESVTREMERVVVAFREQDAIGMIADMRERVDRIIASLDNLVGVATEGVETATATVRTVEEQLTYLPELAEASAETIRLVQGNLTQLREIIESLERVTETLSDELRDSPGVLMQVRSTLKELESLSRALRRSWLVTGPELGREPSDGPDEPVGGVDLIGNR</sequence>
<evidence type="ECO:0000259" key="4">
    <source>
        <dbReference type="Pfam" id="PF02470"/>
    </source>
</evidence>
<dbReference type="Pfam" id="PF02470">
    <property type="entry name" value="MlaD"/>
    <property type="match status" value="1"/>
</dbReference>
<evidence type="ECO:0000256" key="3">
    <source>
        <dbReference type="SAM" id="Phobius"/>
    </source>
</evidence>
<feature type="transmembrane region" description="Helical" evidence="3">
    <location>
        <begin position="12"/>
        <end position="32"/>
    </location>
</feature>